<dbReference type="EMBL" id="BBQY01000054">
    <property type="protein sequence ID" value="GBH32941.1"/>
    <property type="molecule type" value="Genomic_DNA"/>
</dbReference>
<dbReference type="Proteomes" id="UP000290975">
    <property type="component" value="Unassembled WGS sequence"/>
</dbReference>
<gene>
    <name evidence="1" type="ORF">MBESOW_P4375</name>
</gene>
<keyword evidence="2" id="KW-1185">Reference proteome</keyword>
<evidence type="ECO:0000313" key="2">
    <source>
        <dbReference type="Proteomes" id="UP000290975"/>
    </source>
</evidence>
<feature type="non-terminal residue" evidence="1">
    <location>
        <position position="1"/>
    </location>
</feature>
<name>A0A401J8H8_SPHXE</name>
<reference evidence="1 2" key="1">
    <citation type="submission" date="2014-12" db="EMBL/GenBank/DDBJ databases">
        <title>Whole genome sequencing of Sphingobium xenophagum OW59.</title>
        <authorList>
            <person name="Ohta Y."/>
            <person name="Nishi S."/>
            <person name="Hatada Y."/>
        </authorList>
    </citation>
    <scope>NUCLEOTIDE SEQUENCE [LARGE SCALE GENOMIC DNA]</scope>
    <source>
        <strain evidence="1 2">OW59</strain>
    </source>
</reference>
<sequence length="27" mass="2820">SSVVQFSAKVGFENSLVGGPFISFCRG</sequence>
<accession>A0A401J8H8</accession>
<evidence type="ECO:0000313" key="1">
    <source>
        <dbReference type="EMBL" id="GBH32941.1"/>
    </source>
</evidence>
<protein>
    <submittedName>
        <fullName evidence="1">Uncharacterized protein</fullName>
    </submittedName>
</protein>
<proteinExistence type="predicted"/>
<dbReference type="AlphaFoldDB" id="A0A401J8H8"/>
<comment type="caution">
    <text evidence="1">The sequence shown here is derived from an EMBL/GenBank/DDBJ whole genome shotgun (WGS) entry which is preliminary data.</text>
</comment>
<organism evidence="1 2">
    <name type="scientific">Sphingobium xenophagum</name>
    <dbReference type="NCBI Taxonomy" id="121428"/>
    <lineage>
        <taxon>Bacteria</taxon>
        <taxon>Pseudomonadati</taxon>
        <taxon>Pseudomonadota</taxon>
        <taxon>Alphaproteobacteria</taxon>
        <taxon>Sphingomonadales</taxon>
        <taxon>Sphingomonadaceae</taxon>
        <taxon>Sphingobium</taxon>
    </lineage>
</organism>